<keyword evidence="9" id="KW-1185">Reference proteome</keyword>
<dbReference type="RefSeq" id="WP_081197075.1">
    <property type="nucleotide sequence ID" value="NZ_FOCZ01000022.1"/>
</dbReference>
<dbReference type="GO" id="GO:0009279">
    <property type="term" value="C:cell outer membrane"/>
    <property type="evidence" value="ECO:0007669"/>
    <property type="project" value="UniProtKB-SubCell"/>
</dbReference>
<dbReference type="CDD" id="cd08977">
    <property type="entry name" value="SusD"/>
    <property type="match status" value="1"/>
</dbReference>
<comment type="subcellular location">
    <subcellularLocation>
        <location evidence="1">Cell outer membrane</location>
    </subcellularLocation>
</comment>
<feature type="domain" description="RagB/SusD" evidence="7">
    <location>
        <begin position="335"/>
        <end position="413"/>
    </location>
</feature>
<dbReference type="Proteomes" id="UP000192610">
    <property type="component" value="Unassembled WGS sequence"/>
</dbReference>
<evidence type="ECO:0000256" key="6">
    <source>
        <dbReference type="SAM" id="SignalP"/>
    </source>
</evidence>
<evidence type="ECO:0000259" key="7">
    <source>
        <dbReference type="Pfam" id="PF07980"/>
    </source>
</evidence>
<keyword evidence="5" id="KW-0998">Cell outer membrane</keyword>
<evidence type="ECO:0000256" key="3">
    <source>
        <dbReference type="ARBA" id="ARBA00022729"/>
    </source>
</evidence>
<gene>
    <name evidence="8" type="ORF">A4H97_19965</name>
</gene>
<dbReference type="InterPro" id="IPR011990">
    <property type="entry name" value="TPR-like_helical_dom_sf"/>
</dbReference>
<name>A0A1V9FC69_9BACT</name>
<feature type="chain" id="PRO_5010734330" description="RagB/SusD domain-containing protein" evidence="6">
    <location>
        <begin position="25"/>
        <end position="435"/>
    </location>
</feature>
<evidence type="ECO:0000256" key="4">
    <source>
        <dbReference type="ARBA" id="ARBA00023136"/>
    </source>
</evidence>
<protein>
    <recommendedName>
        <fullName evidence="7">RagB/SusD domain-containing protein</fullName>
    </recommendedName>
</protein>
<dbReference type="Gene3D" id="1.25.40.390">
    <property type="match status" value="1"/>
</dbReference>
<dbReference type="OrthoDB" id="9794888at2"/>
<dbReference type="SUPFAM" id="SSF48452">
    <property type="entry name" value="TPR-like"/>
    <property type="match status" value="1"/>
</dbReference>
<dbReference type="Pfam" id="PF07980">
    <property type="entry name" value="SusD_RagB"/>
    <property type="match status" value="1"/>
</dbReference>
<comment type="similarity">
    <text evidence="2">Belongs to the SusD family.</text>
</comment>
<evidence type="ECO:0000313" key="8">
    <source>
        <dbReference type="EMBL" id="OQP55872.1"/>
    </source>
</evidence>
<proteinExistence type="inferred from homology"/>
<dbReference type="STRING" id="354355.SAMN05660816_06555"/>
<keyword evidence="3 6" id="KW-0732">Signal</keyword>
<dbReference type="EMBL" id="LVXG01000002">
    <property type="protein sequence ID" value="OQP55872.1"/>
    <property type="molecule type" value="Genomic_DNA"/>
</dbReference>
<evidence type="ECO:0000313" key="9">
    <source>
        <dbReference type="Proteomes" id="UP000192610"/>
    </source>
</evidence>
<feature type="signal peptide" evidence="6">
    <location>
        <begin position="1"/>
        <end position="24"/>
    </location>
</feature>
<evidence type="ECO:0000256" key="1">
    <source>
        <dbReference type="ARBA" id="ARBA00004442"/>
    </source>
</evidence>
<dbReference type="PROSITE" id="PS51257">
    <property type="entry name" value="PROKAR_LIPOPROTEIN"/>
    <property type="match status" value="1"/>
</dbReference>
<keyword evidence="4" id="KW-0472">Membrane</keyword>
<reference evidence="9" key="1">
    <citation type="submission" date="2016-04" db="EMBL/GenBank/DDBJ databases">
        <authorList>
            <person name="Chen L."/>
            <person name="Zhuang W."/>
            <person name="Wang G."/>
        </authorList>
    </citation>
    <scope>NUCLEOTIDE SEQUENCE [LARGE SCALE GENOMIC DNA]</scope>
    <source>
        <strain evidence="9">17621</strain>
    </source>
</reference>
<dbReference type="AlphaFoldDB" id="A0A1V9FC69"/>
<dbReference type="InterPro" id="IPR012944">
    <property type="entry name" value="SusD_RagB_dom"/>
</dbReference>
<comment type="caution">
    <text evidence="8">The sequence shown here is derived from an EMBL/GenBank/DDBJ whole genome shotgun (WGS) entry which is preliminary data.</text>
</comment>
<evidence type="ECO:0000256" key="2">
    <source>
        <dbReference type="ARBA" id="ARBA00006275"/>
    </source>
</evidence>
<sequence>MKKNYPVPGMFLATALLLLFTLQACNKHKDTMPPPPPVDSLSNATKEQLDYNVMTMVLDMRVAMDAYFDAIGVVGREIYRFSSTEPRYTTDLLGSGDVTLGNDKFYIMVPWKARYRVITEALQLIKVAGKSTKITDAALRGYIGVAKTVIAHELLMNLNLTGANGIYINLAADNPASGPIVPQGAALDSIARLLDDSKTVLMGAVLPPLPTGFTDYVDVPGFLKVNRALAARVAVYRQQWSAALTALNESFFSMNGDLTAGPKHAFATFQGDILNPCFIAKNASDNVRLTHPAFAANILPGDDRINKTSLRTSAKSQDGLTSNRDLWIYPVNVTSVPIIRNEELVLIYAEAKIQLSQFPDAIVALNRIRSAHGLTAYSGGVSQSALITELLNQRRYSLFGEGHYWIDMRRYGKLNTLPVDRTNDDVWDKFPVPVQ</sequence>
<organism evidence="8 9">
    <name type="scientific">Niastella yeongjuensis</name>
    <dbReference type="NCBI Taxonomy" id="354355"/>
    <lineage>
        <taxon>Bacteria</taxon>
        <taxon>Pseudomonadati</taxon>
        <taxon>Bacteroidota</taxon>
        <taxon>Chitinophagia</taxon>
        <taxon>Chitinophagales</taxon>
        <taxon>Chitinophagaceae</taxon>
        <taxon>Niastella</taxon>
    </lineage>
</organism>
<evidence type="ECO:0000256" key="5">
    <source>
        <dbReference type="ARBA" id="ARBA00023237"/>
    </source>
</evidence>
<accession>A0A1V9FC69</accession>